<gene>
    <name evidence="2" type="ORF">BGZ80_000698</name>
</gene>
<feature type="region of interest" description="Disordered" evidence="1">
    <location>
        <begin position="63"/>
        <end position="110"/>
    </location>
</feature>
<evidence type="ECO:0000313" key="2">
    <source>
        <dbReference type="EMBL" id="KAG0011420.1"/>
    </source>
</evidence>
<feature type="region of interest" description="Disordered" evidence="1">
    <location>
        <begin position="278"/>
        <end position="337"/>
    </location>
</feature>
<feature type="region of interest" description="Disordered" evidence="1">
    <location>
        <begin position="1"/>
        <end position="34"/>
    </location>
</feature>
<name>A0A9P6SYF3_9FUNG</name>
<keyword evidence="3" id="KW-1185">Reference proteome</keyword>
<reference evidence="2" key="1">
    <citation type="journal article" date="2020" name="Fungal Divers.">
        <title>Resolving the Mortierellaceae phylogeny through synthesis of multi-gene phylogenetics and phylogenomics.</title>
        <authorList>
            <person name="Vandepol N."/>
            <person name="Liber J."/>
            <person name="Desiro A."/>
            <person name="Na H."/>
            <person name="Kennedy M."/>
            <person name="Barry K."/>
            <person name="Grigoriev I.V."/>
            <person name="Miller A.N."/>
            <person name="O'Donnell K."/>
            <person name="Stajich J.E."/>
            <person name="Bonito G."/>
        </authorList>
    </citation>
    <scope>NUCLEOTIDE SEQUENCE</scope>
    <source>
        <strain evidence="2">NRRL 2769</strain>
    </source>
</reference>
<evidence type="ECO:0000313" key="3">
    <source>
        <dbReference type="Proteomes" id="UP000703661"/>
    </source>
</evidence>
<dbReference type="AlphaFoldDB" id="A0A9P6SYF3"/>
<evidence type="ECO:0000256" key="1">
    <source>
        <dbReference type="SAM" id="MobiDB-lite"/>
    </source>
</evidence>
<sequence length="337" mass="38615">MDKQPAVTKRYQPYARTTPRRQPGQPIARQEEDPFKNIPKVIVSFVKKSLSWLGITQEEDPELQKELNSTKGDFEFLPGADKDGESSTIGSGSSNNLTAPQSSTTKERLYPDLREYITTLKEDSINRFGKRTEPEVDLENFVMTPERQAHRNKLRKGLESMEPTDYDSTNTVEMSNPFVMESKDEDIDINDSDKGHDVPEKMPEKASSLKLNQRGPDVEKIEGLTHEELVLLGRIRQLTETPLERARRNARASAENRLKEEKIAREFVTPYSLIRLAREEPEPAPRQNLKPLDTILPYNKDYRRRRPSGSIRDDVNDHVMDSGDSEFDADESDHAKF</sequence>
<accession>A0A9P6SYF3</accession>
<feature type="compositionally biased region" description="Polar residues" evidence="1">
    <location>
        <begin position="86"/>
        <end position="104"/>
    </location>
</feature>
<proteinExistence type="predicted"/>
<dbReference type="Proteomes" id="UP000703661">
    <property type="component" value="Unassembled WGS sequence"/>
</dbReference>
<organism evidence="2 3">
    <name type="scientific">Entomortierella chlamydospora</name>
    <dbReference type="NCBI Taxonomy" id="101097"/>
    <lineage>
        <taxon>Eukaryota</taxon>
        <taxon>Fungi</taxon>
        <taxon>Fungi incertae sedis</taxon>
        <taxon>Mucoromycota</taxon>
        <taxon>Mortierellomycotina</taxon>
        <taxon>Mortierellomycetes</taxon>
        <taxon>Mortierellales</taxon>
        <taxon>Mortierellaceae</taxon>
        <taxon>Entomortierella</taxon>
    </lineage>
</organism>
<dbReference type="EMBL" id="JAAAID010001151">
    <property type="protein sequence ID" value="KAG0011420.1"/>
    <property type="molecule type" value="Genomic_DNA"/>
</dbReference>
<protein>
    <submittedName>
        <fullName evidence="2">Uncharacterized protein</fullName>
    </submittedName>
</protein>
<feature type="compositionally biased region" description="Basic and acidic residues" evidence="1">
    <location>
        <begin position="191"/>
        <end position="204"/>
    </location>
</feature>
<comment type="caution">
    <text evidence="2">The sequence shown here is derived from an EMBL/GenBank/DDBJ whole genome shotgun (WGS) entry which is preliminary data.</text>
</comment>
<feature type="region of interest" description="Disordered" evidence="1">
    <location>
        <begin position="139"/>
        <end position="214"/>
    </location>
</feature>
<feature type="non-terminal residue" evidence="2">
    <location>
        <position position="1"/>
    </location>
</feature>
<feature type="compositionally biased region" description="Basic and acidic residues" evidence="1">
    <location>
        <begin position="311"/>
        <end position="321"/>
    </location>
</feature>